<reference evidence="1" key="2">
    <citation type="journal article" date="2021" name="PeerJ">
        <title>Extensive microbial diversity within the chicken gut microbiome revealed by metagenomics and culture.</title>
        <authorList>
            <person name="Gilroy R."/>
            <person name="Ravi A."/>
            <person name="Getino M."/>
            <person name="Pursley I."/>
            <person name="Horton D.L."/>
            <person name="Alikhan N.F."/>
            <person name="Baker D."/>
            <person name="Gharbi K."/>
            <person name="Hall N."/>
            <person name="Watson M."/>
            <person name="Adriaenssens E.M."/>
            <person name="Foster-Nyarko E."/>
            <person name="Jarju S."/>
            <person name="Secka A."/>
            <person name="Antonio M."/>
            <person name="Oren A."/>
            <person name="Chaudhuri R.R."/>
            <person name="La Ragione R."/>
            <person name="Hildebrand F."/>
            <person name="Pallen M.J."/>
        </authorList>
    </citation>
    <scope>NUCLEOTIDE SEQUENCE</scope>
    <source>
        <strain evidence="1">1383</strain>
    </source>
</reference>
<organism evidence="1 2">
    <name type="scientific">Candidatus Merdimorpha stercoravium</name>
    <dbReference type="NCBI Taxonomy" id="2840863"/>
    <lineage>
        <taxon>Bacteria</taxon>
        <taxon>Pseudomonadati</taxon>
        <taxon>Bacteroidota</taxon>
        <taxon>Flavobacteriia</taxon>
        <taxon>Flavobacteriales</taxon>
        <taxon>Candidatus Merdimorpha</taxon>
    </lineage>
</organism>
<dbReference type="AlphaFoldDB" id="A0A9D1KUF7"/>
<dbReference type="EMBL" id="DVLY01000150">
    <property type="protein sequence ID" value="HIT98404.1"/>
    <property type="molecule type" value="Genomic_DNA"/>
</dbReference>
<evidence type="ECO:0000313" key="1">
    <source>
        <dbReference type="EMBL" id="HIT98404.1"/>
    </source>
</evidence>
<evidence type="ECO:0000313" key="2">
    <source>
        <dbReference type="Proteomes" id="UP000824161"/>
    </source>
</evidence>
<dbReference type="Proteomes" id="UP000824161">
    <property type="component" value="Unassembled WGS sequence"/>
</dbReference>
<gene>
    <name evidence="1" type="ORF">IAC44_06155</name>
</gene>
<name>A0A9D1KUF7_9FLAO</name>
<proteinExistence type="predicted"/>
<protein>
    <submittedName>
        <fullName evidence="1">Uncharacterized protein</fullName>
    </submittedName>
</protein>
<comment type="caution">
    <text evidence="1">The sequence shown here is derived from an EMBL/GenBank/DDBJ whole genome shotgun (WGS) entry which is preliminary data.</text>
</comment>
<reference evidence="1" key="1">
    <citation type="submission" date="2020-10" db="EMBL/GenBank/DDBJ databases">
        <authorList>
            <person name="Gilroy R."/>
        </authorList>
    </citation>
    <scope>NUCLEOTIDE SEQUENCE</scope>
    <source>
        <strain evidence="1">1383</strain>
    </source>
</reference>
<sequence>MPFDKKAGAFAPAFLSNEPGALRGWRKGGEFVFYFFFDYFRGNDKEIKMKEEKREKGDLKTEVRVSVRKGTLAPEYLSILKEAGEASGNDTIVVTSTARTPYDQARIMFENLERTGVPYQQSQYRQPGREVIAVYKDLSDKKKNKGEIVFAMEQKIKYLGPENVSKHCSDKGNVADVAKSTLSYPQEFLRALRPKVAQVLDENGCFHVVFF</sequence>
<accession>A0A9D1KUF7</accession>